<dbReference type="GO" id="GO:0016020">
    <property type="term" value="C:membrane"/>
    <property type="evidence" value="ECO:0007669"/>
    <property type="project" value="UniProtKB-SubCell"/>
</dbReference>
<dbReference type="GeneID" id="63920926"/>
<gene>
    <name evidence="3" type="ORF">M437DRAFT_81395</name>
</gene>
<name>A0A074WX29_AURM1</name>
<dbReference type="Gene3D" id="3.40.50.720">
    <property type="entry name" value="NAD(P)-binding Rossmann-like Domain"/>
    <property type="match status" value="1"/>
</dbReference>
<dbReference type="SUPFAM" id="SSF51735">
    <property type="entry name" value="NAD(P)-binding Rossmann-fold domains"/>
    <property type="match status" value="1"/>
</dbReference>
<dbReference type="Pfam" id="PF01370">
    <property type="entry name" value="Epimerase"/>
    <property type="match status" value="1"/>
</dbReference>
<dbReference type="PANTHER" id="PTHR14097">
    <property type="entry name" value="OXIDOREDUCTASE HTATIP2"/>
    <property type="match status" value="1"/>
</dbReference>
<dbReference type="RefSeq" id="XP_040883949.1">
    <property type="nucleotide sequence ID" value="XM_041027553.1"/>
</dbReference>
<feature type="domain" description="NAD-dependent epimerase/dehydratase" evidence="2">
    <location>
        <begin position="3"/>
        <end position="135"/>
    </location>
</feature>
<keyword evidence="4" id="KW-1185">Reference proteome</keyword>
<accession>A0A074WX29</accession>
<dbReference type="STRING" id="1043003.A0A074WX29"/>
<proteinExistence type="predicted"/>
<protein>
    <recommendedName>
        <fullName evidence="2">NAD-dependent epimerase/dehydratase domain-containing protein</fullName>
    </recommendedName>
</protein>
<comment type="subcellular location">
    <subcellularLocation>
        <location evidence="1">Membrane</location>
    </subcellularLocation>
</comment>
<dbReference type="AlphaFoldDB" id="A0A074WX29"/>
<dbReference type="PANTHER" id="PTHR14097:SF8">
    <property type="entry name" value="NAD(P)-BINDING DOMAIN-CONTAINING PROTEIN"/>
    <property type="match status" value="1"/>
</dbReference>
<dbReference type="InterPro" id="IPR001509">
    <property type="entry name" value="Epimerase_deHydtase"/>
</dbReference>
<dbReference type="Proteomes" id="UP000030672">
    <property type="component" value="Unassembled WGS sequence"/>
</dbReference>
<dbReference type="EMBL" id="KL584825">
    <property type="protein sequence ID" value="KEQ66926.1"/>
    <property type="molecule type" value="Genomic_DNA"/>
</dbReference>
<dbReference type="InterPro" id="IPR036291">
    <property type="entry name" value="NAD(P)-bd_dom_sf"/>
</dbReference>
<evidence type="ECO:0000313" key="3">
    <source>
        <dbReference type="EMBL" id="KEQ66926.1"/>
    </source>
</evidence>
<dbReference type="HOGENOM" id="CLU_071330_0_1_1"/>
<reference evidence="3 4" key="1">
    <citation type="journal article" date="2014" name="BMC Genomics">
        <title>Genome sequencing of four Aureobasidium pullulans varieties: biotechnological potential, stress tolerance, and description of new species.</title>
        <authorList>
            <person name="Gostin Ar C."/>
            <person name="Ohm R.A."/>
            <person name="Kogej T."/>
            <person name="Sonjak S."/>
            <person name="Turk M."/>
            <person name="Zajc J."/>
            <person name="Zalar P."/>
            <person name="Grube M."/>
            <person name="Sun H."/>
            <person name="Han J."/>
            <person name="Sharma A."/>
            <person name="Chiniquy J."/>
            <person name="Ngan C.Y."/>
            <person name="Lipzen A."/>
            <person name="Barry K."/>
            <person name="Grigoriev I.V."/>
            <person name="Gunde-Cimerman N."/>
        </authorList>
    </citation>
    <scope>NUCLEOTIDE SEQUENCE [LARGE SCALE GENOMIC DNA]</scope>
    <source>
        <strain evidence="3 4">CBS 110374</strain>
    </source>
</reference>
<evidence type="ECO:0000313" key="4">
    <source>
        <dbReference type="Proteomes" id="UP000030672"/>
    </source>
</evidence>
<evidence type="ECO:0000259" key="2">
    <source>
        <dbReference type="Pfam" id="PF01370"/>
    </source>
</evidence>
<sequence length="249" mass="27333">MKIIVTGCTGLVGSEVVRSAIKHQFITHVYAVTRKPLDPKIANNPKVTQIIHEDFEQWPDHLLRLFEHEGVKGCIWCIGGWANNFPSLEEAQRVNIALPQTAAETFSSALSPSSAEISQSKNKRGIAFRFIYMSCHGAEQNPFASLWWSADSRKMKGAAEKGLFELADTRTPGSFECYALRLGKVLAGGQSIYNLVTMGGSQSIADTLVARCAINTVLDGRTKEEGGRILENVDCLGDDWAQINSFAIQ</sequence>
<evidence type="ECO:0000256" key="1">
    <source>
        <dbReference type="ARBA" id="ARBA00004370"/>
    </source>
</evidence>
<organism evidence="3 4">
    <name type="scientific">Aureobasidium melanogenum (strain CBS 110374)</name>
    <name type="common">Aureobasidium pullulans var. melanogenum</name>
    <dbReference type="NCBI Taxonomy" id="1043003"/>
    <lineage>
        <taxon>Eukaryota</taxon>
        <taxon>Fungi</taxon>
        <taxon>Dikarya</taxon>
        <taxon>Ascomycota</taxon>
        <taxon>Pezizomycotina</taxon>
        <taxon>Dothideomycetes</taxon>
        <taxon>Dothideomycetidae</taxon>
        <taxon>Dothideales</taxon>
        <taxon>Saccotheciaceae</taxon>
        <taxon>Aureobasidium</taxon>
    </lineage>
</organism>